<evidence type="ECO:0000259" key="3">
    <source>
        <dbReference type="Pfam" id="PF12965"/>
    </source>
</evidence>
<protein>
    <submittedName>
        <fullName evidence="4">DUF3631 domain-containing protein</fullName>
    </submittedName>
</protein>
<dbReference type="Pfam" id="PF12965">
    <property type="entry name" value="DUF3854"/>
    <property type="match status" value="1"/>
</dbReference>
<organism evidence="4 5">
    <name type="scientific">Xylanimonas allomyrinae</name>
    <dbReference type="NCBI Taxonomy" id="2509459"/>
    <lineage>
        <taxon>Bacteria</taxon>
        <taxon>Bacillati</taxon>
        <taxon>Actinomycetota</taxon>
        <taxon>Actinomycetes</taxon>
        <taxon>Micrococcales</taxon>
        <taxon>Promicromonosporaceae</taxon>
        <taxon>Xylanimonas</taxon>
    </lineage>
</organism>
<dbReference type="AlphaFoldDB" id="A0A4P6EMD6"/>
<dbReference type="InterPro" id="IPR024385">
    <property type="entry name" value="DUF3854"/>
</dbReference>
<dbReference type="EMBL" id="CP035495">
    <property type="protein sequence ID" value="QAY62903.1"/>
    <property type="molecule type" value="Genomic_DNA"/>
</dbReference>
<dbReference type="InterPro" id="IPR027417">
    <property type="entry name" value="P-loop_NTPase"/>
</dbReference>
<feature type="domain" description="DUF3631" evidence="2">
    <location>
        <begin position="429"/>
        <end position="606"/>
    </location>
</feature>
<feature type="domain" description="DUF3854" evidence="3">
    <location>
        <begin position="111"/>
        <end position="225"/>
    </location>
</feature>
<evidence type="ECO:0000313" key="5">
    <source>
        <dbReference type="Proteomes" id="UP000291758"/>
    </source>
</evidence>
<dbReference type="SUPFAM" id="SSF52540">
    <property type="entry name" value="P-loop containing nucleoside triphosphate hydrolases"/>
    <property type="match status" value="1"/>
</dbReference>
<sequence length="748" mass="81065">MTDYTIALQPQHAGMLAASGIDPQTANARGYRSIGDKAVLERIGITPAGRRTPGLLVPMRRADGSEWGFQYRPDDPRERGGKPVKYETPTGQRNGIDVPPAARAGLADLTRPLWVTEGTKKADAAAARGLVCVALPGVWSWKGKPGRTSHETSVAVADWDDMGLKGRGIVLAFDSDVMVKPAVRKALEALAAYLLHRGVAEVRYLVLPDVGEGKTGLDDFLAEHDVDELGQYVHKAMPEPIAEQATQAQPAPAPRAAFTGDPARLLDDVETFVRRFCVLPSDEAYVAVTLWAAHTHFIGLLDTTGRLACLSPEPGSGKTRVLEVLDTVSSNPLLALDLSMSAFFRIVNDNQPTILLDEVDAIFTGKSKSEGTEDLRRVINNGYRTGAVVQRVGGQNRDEVQSFRVFTPVAMAGLGNLPDTLMSRSIILRMKRRAPGESVEPWRDRIHRAEGNTLQADLAAWAGAVETLPYPDLPEGVADRDADVWEPLLMVADHARGHWPDRARRACLLFIADKPLSSVSLGVRLLVDLRAVWPVDRPTMSTADLLLSLGELDEAPWADLYGEGLKPRKLAHLLGEYGIRPTDVRTPLGVRKGYRREDLWDAWQRYAPTPSAEKGGVRDKGDTAGHSVAERATPSATPVTESATPTQNRDTIRDTPQVPDLREHPTVAHVAHVADSQETKGAPTALFDVDRPTPAPPTPALRPVDIHALLAQTEPTPSCSQCGEPLAAPGLLARCRPAHTATPERKSA</sequence>
<proteinExistence type="predicted"/>
<evidence type="ECO:0000259" key="2">
    <source>
        <dbReference type="Pfam" id="PF12307"/>
    </source>
</evidence>
<dbReference type="RefSeq" id="WP_129203492.1">
    <property type="nucleotide sequence ID" value="NZ_CP035495.1"/>
</dbReference>
<evidence type="ECO:0000313" key="4">
    <source>
        <dbReference type="EMBL" id="QAY62903.1"/>
    </source>
</evidence>
<reference evidence="4 5" key="1">
    <citation type="submission" date="2019-01" db="EMBL/GenBank/DDBJ databases">
        <title>Genome sequencing of strain 2JSPR-7.</title>
        <authorList>
            <person name="Heo J."/>
            <person name="Kim S.-J."/>
            <person name="Kim J.-S."/>
            <person name="Hong S.-B."/>
            <person name="Kwon S.-W."/>
        </authorList>
    </citation>
    <scope>NUCLEOTIDE SEQUENCE [LARGE SCALE GENOMIC DNA]</scope>
    <source>
        <strain evidence="4 5">2JSPR-7</strain>
    </source>
</reference>
<keyword evidence="5" id="KW-1185">Reference proteome</keyword>
<dbReference type="Pfam" id="PF12307">
    <property type="entry name" value="DUF3631"/>
    <property type="match status" value="1"/>
</dbReference>
<feature type="region of interest" description="Disordered" evidence="1">
    <location>
        <begin position="609"/>
        <end position="663"/>
    </location>
</feature>
<dbReference type="KEGG" id="xyl:ET495_06195"/>
<feature type="compositionally biased region" description="Polar residues" evidence="1">
    <location>
        <begin position="634"/>
        <end position="649"/>
    </location>
</feature>
<feature type="region of interest" description="Disordered" evidence="1">
    <location>
        <begin position="66"/>
        <end position="99"/>
    </location>
</feature>
<dbReference type="Proteomes" id="UP000291758">
    <property type="component" value="Chromosome"/>
</dbReference>
<name>A0A4P6EMD6_9MICO</name>
<accession>A0A4P6EMD6</accession>
<gene>
    <name evidence="4" type="ORF">ET495_06195</name>
</gene>
<feature type="compositionally biased region" description="Basic and acidic residues" evidence="1">
    <location>
        <begin position="72"/>
        <end position="85"/>
    </location>
</feature>
<dbReference type="OrthoDB" id="3261135at2"/>
<evidence type="ECO:0000256" key="1">
    <source>
        <dbReference type="SAM" id="MobiDB-lite"/>
    </source>
</evidence>
<dbReference type="InterPro" id="IPR022081">
    <property type="entry name" value="DUF3631"/>
</dbReference>